<protein>
    <submittedName>
        <fullName evidence="2">Glutamine amidotransferase</fullName>
    </submittedName>
</protein>
<proteinExistence type="predicted"/>
<keyword evidence="3" id="KW-1185">Reference proteome</keyword>
<keyword evidence="2" id="KW-0315">Glutamine amidotransferase</keyword>
<dbReference type="PANTHER" id="PTHR48094:SF19">
    <property type="entry name" value="DJ-1_PFPI DOMAIN-CONTAINING PROTEIN"/>
    <property type="match status" value="1"/>
</dbReference>
<dbReference type="EMBL" id="AP024484">
    <property type="protein sequence ID" value="BCS85432.1"/>
    <property type="molecule type" value="Genomic_DNA"/>
</dbReference>
<evidence type="ECO:0000259" key="1">
    <source>
        <dbReference type="Pfam" id="PF01965"/>
    </source>
</evidence>
<gene>
    <name evidence="2" type="ORF">prwr041_13250</name>
</gene>
<feature type="domain" description="DJ-1/PfpI" evidence="1">
    <location>
        <begin position="5"/>
        <end position="175"/>
    </location>
</feature>
<dbReference type="RefSeq" id="WP_207153086.1">
    <property type="nucleotide sequence ID" value="NZ_AP024484.1"/>
</dbReference>
<evidence type="ECO:0000313" key="2">
    <source>
        <dbReference type="EMBL" id="BCS85432.1"/>
    </source>
</evidence>
<reference evidence="2 3" key="1">
    <citation type="journal article" date="2022" name="Int. J. Syst. Evol. Microbiol.">
        <title>Prevotella herbatica sp. nov., a plant polysaccharide-decomposing anaerobic bacterium isolated from a methanogenic reactor.</title>
        <authorList>
            <person name="Uek A."/>
            <person name="Tonouchi A."/>
            <person name="Kaku N."/>
            <person name="Ueki K."/>
        </authorList>
    </citation>
    <scope>NUCLEOTIDE SEQUENCE [LARGE SCALE GENOMIC DNA]</scope>
    <source>
        <strain evidence="2 3">WR041</strain>
    </source>
</reference>
<dbReference type="CDD" id="cd03140">
    <property type="entry name" value="GATase1_PfpI_3"/>
    <property type="match status" value="1"/>
</dbReference>
<dbReference type="SUPFAM" id="SSF52317">
    <property type="entry name" value="Class I glutamine amidotransferase-like"/>
    <property type="match status" value="1"/>
</dbReference>
<dbReference type="Pfam" id="PF01965">
    <property type="entry name" value="DJ-1_PfpI"/>
    <property type="match status" value="1"/>
</dbReference>
<sequence length="204" mass="22317">MKNEVLFVLLNDYADYEPAYISGSINCDKFGMKQNPKYATKVVAPTMDLVRSCGGFHTMPDYSFDNMPEDYAALILIGGFSWMTDEAKQVAPIVKDAISKGIIVGGICNGASFLAQNGFLNNVKHTGNGPDELKRWGGDNYTNAAGYQNVQAVSDNGIVTANGTASLEFAVELMKILEIDTEENIAAYYQFMHLGFCDFMKTLA</sequence>
<dbReference type="InterPro" id="IPR002818">
    <property type="entry name" value="DJ-1/PfpI"/>
</dbReference>
<dbReference type="PANTHER" id="PTHR48094">
    <property type="entry name" value="PROTEIN/NUCLEIC ACID DEGLYCASE DJ-1-RELATED"/>
    <property type="match status" value="1"/>
</dbReference>
<dbReference type="Gene3D" id="3.40.50.880">
    <property type="match status" value="1"/>
</dbReference>
<organism evidence="2 3">
    <name type="scientific">Prevotella herbatica</name>
    <dbReference type="NCBI Taxonomy" id="2801997"/>
    <lineage>
        <taxon>Bacteria</taxon>
        <taxon>Pseudomonadati</taxon>
        <taxon>Bacteroidota</taxon>
        <taxon>Bacteroidia</taxon>
        <taxon>Bacteroidales</taxon>
        <taxon>Prevotellaceae</taxon>
        <taxon>Prevotella</taxon>
    </lineage>
</organism>
<name>A0ABM7NY85_9BACT</name>
<dbReference type="InterPro" id="IPR050325">
    <property type="entry name" value="Prot/Nucl_acid_deglycase"/>
</dbReference>
<dbReference type="Proteomes" id="UP001319045">
    <property type="component" value="Chromosome"/>
</dbReference>
<evidence type="ECO:0000313" key="3">
    <source>
        <dbReference type="Proteomes" id="UP001319045"/>
    </source>
</evidence>
<accession>A0ABM7NY85</accession>
<dbReference type="InterPro" id="IPR029062">
    <property type="entry name" value="Class_I_gatase-like"/>
</dbReference>